<evidence type="ECO:0000313" key="3">
    <source>
        <dbReference type="EMBL" id="SDX04610.1"/>
    </source>
</evidence>
<sequence length="348" mass="35100">MTRPVRTNRFARPVRPILAGSAVAMMAALGAQAANAPLAPAAPETPAAPAAPLTVGAPPLARAVDPAQTPAQTPAQIPADTPAAAPITLDAAPEARPIVLAASDTASAAPAAAGSIQAEADRAAAAARRAAEASRDAARAAAEAEEAANEAAEAAAAVRDAVDAGQAAAPVAAPTPAPAPAAAPAAAPAEDPNDLAVVARYAAAPGFKLGEAELDRWTERPVSAGGSKGAVAQVNARGEGRFAVVCMEGDRGALAYRAPLKMREALLASGDTLTVDFIFDGSQVISRTMAWNEEGRYWTGPFGPESALADRMKKALAVTIDVKGFDGVASEFSLDNSWRSIEAMFNDC</sequence>
<evidence type="ECO:0000256" key="1">
    <source>
        <dbReference type="SAM" id="Coils"/>
    </source>
</evidence>
<protein>
    <submittedName>
        <fullName evidence="3">Uncharacterized protein</fullName>
    </submittedName>
</protein>
<dbReference type="EMBL" id="FNMZ01000003">
    <property type="protein sequence ID" value="SDX04610.1"/>
    <property type="molecule type" value="Genomic_DNA"/>
</dbReference>
<dbReference type="RefSeq" id="WP_143040284.1">
    <property type="nucleotide sequence ID" value="NZ_FNMZ01000003.1"/>
</dbReference>
<dbReference type="STRING" id="356660.SAMN05444336_103132"/>
<organism evidence="3 4">
    <name type="scientific">Albimonas donghaensis</name>
    <dbReference type="NCBI Taxonomy" id="356660"/>
    <lineage>
        <taxon>Bacteria</taxon>
        <taxon>Pseudomonadati</taxon>
        <taxon>Pseudomonadota</taxon>
        <taxon>Alphaproteobacteria</taxon>
        <taxon>Rhodobacterales</taxon>
        <taxon>Paracoccaceae</taxon>
        <taxon>Albimonas</taxon>
    </lineage>
</organism>
<dbReference type="AlphaFoldDB" id="A0A1H2YHQ1"/>
<keyword evidence="4" id="KW-1185">Reference proteome</keyword>
<gene>
    <name evidence="3" type="ORF">SAMN05444336_103132</name>
</gene>
<feature type="signal peptide" evidence="2">
    <location>
        <begin position="1"/>
        <end position="33"/>
    </location>
</feature>
<keyword evidence="1" id="KW-0175">Coiled coil</keyword>
<dbReference type="OrthoDB" id="7881923at2"/>
<feature type="coiled-coil region" evidence="1">
    <location>
        <begin position="123"/>
        <end position="164"/>
    </location>
</feature>
<feature type="chain" id="PRO_5011690667" evidence="2">
    <location>
        <begin position="34"/>
        <end position="348"/>
    </location>
</feature>
<dbReference type="Proteomes" id="UP000199118">
    <property type="component" value="Unassembled WGS sequence"/>
</dbReference>
<proteinExistence type="predicted"/>
<reference evidence="3 4" key="1">
    <citation type="submission" date="2016-10" db="EMBL/GenBank/DDBJ databases">
        <authorList>
            <person name="de Groot N.N."/>
        </authorList>
    </citation>
    <scope>NUCLEOTIDE SEQUENCE [LARGE SCALE GENOMIC DNA]</scope>
    <source>
        <strain evidence="3 4">DSM 17890</strain>
    </source>
</reference>
<accession>A0A1H2YHQ1</accession>
<evidence type="ECO:0000256" key="2">
    <source>
        <dbReference type="SAM" id="SignalP"/>
    </source>
</evidence>
<evidence type="ECO:0000313" key="4">
    <source>
        <dbReference type="Proteomes" id="UP000199118"/>
    </source>
</evidence>
<name>A0A1H2YHQ1_9RHOB</name>
<keyword evidence="2" id="KW-0732">Signal</keyword>